<dbReference type="RefSeq" id="WP_258829617.1">
    <property type="nucleotide sequence ID" value="NZ_JANUHA010000016.1"/>
</dbReference>
<reference evidence="2 3" key="1">
    <citation type="submission" date="2022-08" db="EMBL/GenBank/DDBJ databases">
        <title>Reclassification of Massilia species as members of the genera Telluria, Duganella, Pseudoduganella, Mokoshia gen. nov. and Zemynaea gen. nov. using orthogonal and non-orthogonal genome-based approaches.</title>
        <authorList>
            <person name="Bowman J.P."/>
        </authorList>
    </citation>
    <scope>NUCLEOTIDE SEQUENCE [LARGE SCALE GENOMIC DNA]</scope>
    <source>
        <strain evidence="2 3">JCM 31661</strain>
    </source>
</reference>
<dbReference type="Gene3D" id="3.40.50.2000">
    <property type="entry name" value="Glycogen Phosphorylase B"/>
    <property type="match status" value="2"/>
</dbReference>
<accession>A0ABT2AQT4</accession>
<dbReference type="Proteomes" id="UP001206572">
    <property type="component" value="Unassembled WGS sequence"/>
</dbReference>
<gene>
    <name evidence="2" type="ORF">NX780_19910</name>
</gene>
<dbReference type="EMBL" id="JANUHA010000016">
    <property type="protein sequence ID" value="MCS0598612.1"/>
    <property type="molecule type" value="Genomic_DNA"/>
</dbReference>
<proteinExistence type="predicted"/>
<organism evidence="2 3">
    <name type="scientific">Massilia agri</name>
    <dbReference type="NCBI Taxonomy" id="1886785"/>
    <lineage>
        <taxon>Bacteria</taxon>
        <taxon>Pseudomonadati</taxon>
        <taxon>Pseudomonadota</taxon>
        <taxon>Betaproteobacteria</taxon>
        <taxon>Burkholderiales</taxon>
        <taxon>Oxalobacteraceae</taxon>
        <taxon>Telluria group</taxon>
        <taxon>Massilia</taxon>
    </lineage>
</organism>
<evidence type="ECO:0000313" key="3">
    <source>
        <dbReference type="Proteomes" id="UP001206572"/>
    </source>
</evidence>
<evidence type="ECO:0000313" key="2">
    <source>
        <dbReference type="EMBL" id="MCS0598612.1"/>
    </source>
</evidence>
<dbReference type="InterPro" id="IPR010610">
    <property type="entry name" value="EryCIII-like_C"/>
</dbReference>
<dbReference type="PANTHER" id="PTHR48050">
    <property type="entry name" value="STEROL 3-BETA-GLUCOSYLTRANSFERASE"/>
    <property type="match status" value="1"/>
</dbReference>
<dbReference type="SUPFAM" id="SSF53756">
    <property type="entry name" value="UDP-Glycosyltransferase/glycogen phosphorylase"/>
    <property type="match status" value="1"/>
</dbReference>
<dbReference type="InterPro" id="IPR050426">
    <property type="entry name" value="Glycosyltransferase_28"/>
</dbReference>
<name>A0ABT2AQT4_9BURK</name>
<protein>
    <submittedName>
        <fullName evidence="2">Glycosyltransferase</fullName>
    </submittedName>
</protein>
<feature type="domain" description="Erythromycin biosynthesis protein CIII-like C-terminal" evidence="1">
    <location>
        <begin position="281"/>
        <end position="383"/>
    </location>
</feature>
<dbReference type="Pfam" id="PF06722">
    <property type="entry name" value="EryCIII-like_C"/>
    <property type="match status" value="1"/>
</dbReference>
<dbReference type="PANTHER" id="PTHR48050:SF13">
    <property type="entry name" value="STEROL 3-BETA-GLUCOSYLTRANSFERASE UGT80A2"/>
    <property type="match status" value="1"/>
</dbReference>
<sequence length="415" mass="44911">MRLLILTYGTEGDTRPLVALGHALHQRGHDIHLLGDARTLGTADELGLPNSPLSGDIRQLFADWRSEGPRGTAKALVQLSNANTHAWMAETFAAADGRDAILTSGLAGFIGLSVAERLGIPAIGAGMIPLTPSREFPSPFLPAGLVPRWLNHASLRLTNTLFWLAFRKSLNEARRTVLDLPPWRDLPTEHPMLYGISPTVLPQPADWPPHARLCGQWQTPAADFTPSIELASFLRDGPPPIYIGFGSMVGIDWTKMIGPLGAALAGRRALLNPGWSEIDQLELPGNILRIGAIPHRWLFPQMSAVVHHGGSGTTHSAAHAGKPSVVVPFAGDQAFWAERLYRLGIAPPGMNAAKLDAQSLGRAFDFVERGEVRKRAAELGERMGREDGLGTAADQVEELVPVARHRSIKQSWGTQ</sequence>
<dbReference type="CDD" id="cd03784">
    <property type="entry name" value="GT1_Gtf-like"/>
    <property type="match status" value="1"/>
</dbReference>
<evidence type="ECO:0000259" key="1">
    <source>
        <dbReference type="Pfam" id="PF06722"/>
    </source>
</evidence>
<comment type="caution">
    <text evidence="2">The sequence shown here is derived from an EMBL/GenBank/DDBJ whole genome shotgun (WGS) entry which is preliminary data.</text>
</comment>
<dbReference type="InterPro" id="IPR002213">
    <property type="entry name" value="UDP_glucos_trans"/>
</dbReference>
<keyword evidence="3" id="KW-1185">Reference proteome</keyword>